<dbReference type="Gene3D" id="3.40.190.10">
    <property type="entry name" value="Periplasmic binding protein-like II"/>
    <property type="match status" value="2"/>
</dbReference>
<dbReference type="PANTHER" id="PTHR30126">
    <property type="entry name" value="HTH-TYPE TRANSCRIPTIONAL REGULATOR"/>
    <property type="match status" value="1"/>
</dbReference>
<dbReference type="Pfam" id="PF03466">
    <property type="entry name" value="LysR_substrate"/>
    <property type="match status" value="1"/>
</dbReference>
<keyword evidence="4" id="KW-0804">Transcription</keyword>
<evidence type="ECO:0000259" key="5">
    <source>
        <dbReference type="PROSITE" id="PS50931"/>
    </source>
</evidence>
<dbReference type="OrthoDB" id="9808620at2"/>
<dbReference type="InterPro" id="IPR036388">
    <property type="entry name" value="WH-like_DNA-bd_sf"/>
</dbReference>
<dbReference type="GO" id="GO:0003700">
    <property type="term" value="F:DNA-binding transcription factor activity"/>
    <property type="evidence" value="ECO:0007669"/>
    <property type="project" value="InterPro"/>
</dbReference>
<dbReference type="CDD" id="cd05466">
    <property type="entry name" value="PBP2_LTTR_substrate"/>
    <property type="match status" value="1"/>
</dbReference>
<dbReference type="GO" id="GO:0000976">
    <property type="term" value="F:transcription cis-regulatory region binding"/>
    <property type="evidence" value="ECO:0007669"/>
    <property type="project" value="TreeGrafter"/>
</dbReference>
<evidence type="ECO:0000313" key="7">
    <source>
        <dbReference type="Proteomes" id="UP000194841"/>
    </source>
</evidence>
<dbReference type="InterPro" id="IPR005119">
    <property type="entry name" value="LysR_subst-bd"/>
</dbReference>
<evidence type="ECO:0000256" key="1">
    <source>
        <dbReference type="ARBA" id="ARBA00009437"/>
    </source>
</evidence>
<sequence length="295" mass="32622">MNIEDLRKLVHLTQTQNVHLTAFAFNVTTGALSKTLKKIENHLNTPLFDRVGRHLRLNANGHKFSLHANDIINRYDVMLSEYISRDAKHWLTIAGPAVLLDHYLADILPHLANKHIEVNLETVFEGEAISRLKKGQIQLAVVTDAAISDWQAMGLNVITLGVTTFKLVAATAHGINNVSAPTLATALEAKFVCPSSSPFCGITRGIGSDGWPDHRYPRNIAFRCDSFASLISLLKKEPLLAYIPDIALDPQLSVIELADFSPHNQEVINLVYKPSIAPGWLLELVDKINALQMQS</sequence>
<dbReference type="EMBL" id="MWPV01000001">
    <property type="protein sequence ID" value="OUL59573.1"/>
    <property type="molecule type" value="Genomic_DNA"/>
</dbReference>
<evidence type="ECO:0000256" key="3">
    <source>
        <dbReference type="ARBA" id="ARBA00023125"/>
    </source>
</evidence>
<gene>
    <name evidence="6" type="ORF">B1199_04845</name>
</gene>
<dbReference type="SUPFAM" id="SSF46785">
    <property type="entry name" value="Winged helix' DNA-binding domain"/>
    <property type="match status" value="1"/>
</dbReference>
<organism evidence="6 7">
    <name type="scientific">Pseudoalteromonas ulvae</name>
    <dbReference type="NCBI Taxonomy" id="107327"/>
    <lineage>
        <taxon>Bacteria</taxon>
        <taxon>Pseudomonadati</taxon>
        <taxon>Pseudomonadota</taxon>
        <taxon>Gammaproteobacteria</taxon>
        <taxon>Alteromonadales</taxon>
        <taxon>Pseudoalteromonadaceae</taxon>
        <taxon>Pseudoalteromonas</taxon>
    </lineage>
</organism>
<evidence type="ECO:0000313" key="6">
    <source>
        <dbReference type="EMBL" id="OUL59573.1"/>
    </source>
</evidence>
<evidence type="ECO:0000256" key="2">
    <source>
        <dbReference type="ARBA" id="ARBA00023015"/>
    </source>
</evidence>
<dbReference type="Proteomes" id="UP000194841">
    <property type="component" value="Unassembled WGS sequence"/>
</dbReference>
<protein>
    <recommendedName>
        <fullName evidence="5">HTH lysR-type domain-containing protein</fullName>
    </recommendedName>
</protein>
<accession>A0A244CVB4</accession>
<dbReference type="AlphaFoldDB" id="A0A244CVB4"/>
<name>A0A244CVB4_PSEDV</name>
<dbReference type="SUPFAM" id="SSF53850">
    <property type="entry name" value="Periplasmic binding protein-like II"/>
    <property type="match status" value="1"/>
</dbReference>
<evidence type="ECO:0000256" key="4">
    <source>
        <dbReference type="ARBA" id="ARBA00023163"/>
    </source>
</evidence>
<comment type="caution">
    <text evidence="6">The sequence shown here is derived from an EMBL/GenBank/DDBJ whole genome shotgun (WGS) entry which is preliminary data.</text>
</comment>
<dbReference type="PROSITE" id="PS50931">
    <property type="entry name" value="HTH_LYSR"/>
    <property type="match status" value="1"/>
</dbReference>
<dbReference type="InterPro" id="IPR036390">
    <property type="entry name" value="WH_DNA-bd_sf"/>
</dbReference>
<dbReference type="Pfam" id="PF00126">
    <property type="entry name" value="HTH_1"/>
    <property type="match status" value="1"/>
</dbReference>
<comment type="similarity">
    <text evidence="1">Belongs to the LysR transcriptional regulatory family.</text>
</comment>
<dbReference type="Gene3D" id="1.10.10.10">
    <property type="entry name" value="Winged helix-like DNA-binding domain superfamily/Winged helix DNA-binding domain"/>
    <property type="match status" value="1"/>
</dbReference>
<dbReference type="PANTHER" id="PTHR30126:SF40">
    <property type="entry name" value="HTH-TYPE TRANSCRIPTIONAL REGULATOR GLTR"/>
    <property type="match status" value="1"/>
</dbReference>
<feature type="domain" description="HTH lysR-type" evidence="5">
    <location>
        <begin position="1"/>
        <end position="58"/>
    </location>
</feature>
<proteinExistence type="inferred from homology"/>
<keyword evidence="3" id="KW-0238">DNA-binding</keyword>
<keyword evidence="2" id="KW-0805">Transcription regulation</keyword>
<keyword evidence="7" id="KW-1185">Reference proteome</keyword>
<dbReference type="InterPro" id="IPR000847">
    <property type="entry name" value="LysR_HTH_N"/>
</dbReference>
<reference evidence="6 7" key="1">
    <citation type="submission" date="2017-02" db="EMBL/GenBank/DDBJ databases">
        <title>Pseudoalteromonas ulvae TC14 Genome.</title>
        <authorList>
            <person name="Molmeret M."/>
        </authorList>
    </citation>
    <scope>NUCLEOTIDE SEQUENCE [LARGE SCALE GENOMIC DNA]</scope>
    <source>
        <strain evidence="6">TC14</strain>
    </source>
</reference>
<dbReference type="RefSeq" id="WP_086742963.1">
    <property type="nucleotide sequence ID" value="NZ_MWPV01000001.1"/>
</dbReference>